<feature type="transmembrane region" description="Helical" evidence="12">
    <location>
        <begin position="48"/>
        <end position="66"/>
    </location>
</feature>
<dbReference type="Pfam" id="PF02600">
    <property type="entry name" value="DsbB"/>
    <property type="match status" value="1"/>
</dbReference>
<evidence type="ECO:0000256" key="7">
    <source>
        <dbReference type="ARBA" id="ARBA00023002"/>
    </source>
</evidence>
<dbReference type="GO" id="GO:0006457">
    <property type="term" value="P:protein folding"/>
    <property type="evidence" value="ECO:0007669"/>
    <property type="project" value="InterPro"/>
</dbReference>
<dbReference type="InterPro" id="IPR023380">
    <property type="entry name" value="DsbB-like_sf"/>
</dbReference>
<evidence type="ECO:0000256" key="8">
    <source>
        <dbReference type="ARBA" id="ARBA00023136"/>
    </source>
</evidence>
<protein>
    <submittedName>
        <fullName evidence="13">Disulfide oxidoreductase</fullName>
    </submittedName>
</protein>
<dbReference type="SUPFAM" id="SSF158442">
    <property type="entry name" value="DsbB-like"/>
    <property type="match status" value="1"/>
</dbReference>
<dbReference type="AlphaFoldDB" id="A0A0N0C5E8"/>
<accession>A0A0N0C5E8</accession>
<keyword evidence="11" id="KW-0676">Redox-active center</keyword>
<dbReference type="PATRIC" id="fig|1705561.3.peg.1185"/>
<dbReference type="PANTHER" id="PTHR43469">
    <property type="entry name" value="DISULFIDE FORMATION PROTEIN-RELATED"/>
    <property type="match status" value="1"/>
</dbReference>
<evidence type="ECO:0000256" key="5">
    <source>
        <dbReference type="ARBA" id="ARBA00022982"/>
    </source>
</evidence>
<name>A0A0N0C5E8_9BACL</name>
<evidence type="ECO:0000256" key="10">
    <source>
        <dbReference type="ARBA" id="ARBA00023186"/>
    </source>
</evidence>
<comment type="subcellular location">
    <subcellularLocation>
        <location evidence="1">Membrane</location>
        <topology evidence="1">Multi-pass membrane protein</topology>
    </subcellularLocation>
</comment>
<keyword evidence="14" id="KW-1185">Reference proteome</keyword>
<evidence type="ECO:0000256" key="2">
    <source>
        <dbReference type="ARBA" id="ARBA00007602"/>
    </source>
</evidence>
<dbReference type="InterPro" id="IPR003752">
    <property type="entry name" value="DiS_bond_form_DsbB/BdbC"/>
</dbReference>
<evidence type="ECO:0000256" key="1">
    <source>
        <dbReference type="ARBA" id="ARBA00004141"/>
    </source>
</evidence>
<reference evidence="13 14" key="1">
    <citation type="submission" date="2015-08" db="EMBL/GenBank/DDBJ databases">
        <title>Draft genome sequence of cellulolytic and xylanolytic Paenibacillus sp. A59, isolated from a decaying forest soil from Patagonia, Argentina.</title>
        <authorList>
            <person name="Ghio S."/>
            <person name="Caceres A.M."/>
            <person name="Talia P."/>
            <person name="Grasso D."/>
            <person name="Campos E."/>
        </authorList>
    </citation>
    <scope>NUCLEOTIDE SEQUENCE [LARGE SCALE GENOMIC DNA]</scope>
    <source>
        <strain evidence="13 14">A59</strain>
    </source>
</reference>
<dbReference type="PIRSF" id="PIRSF036659">
    <property type="entry name" value="BdbC"/>
    <property type="match status" value="1"/>
</dbReference>
<dbReference type="EMBL" id="LITU01000045">
    <property type="protein sequence ID" value="KOY17144.1"/>
    <property type="molecule type" value="Genomic_DNA"/>
</dbReference>
<dbReference type="PANTHER" id="PTHR43469:SF1">
    <property type="entry name" value="SPBETA PROPHAGE-DERIVED DISULFIDE BOND FORMATION PROTEIN B"/>
    <property type="match status" value="1"/>
</dbReference>
<evidence type="ECO:0000313" key="14">
    <source>
        <dbReference type="Proteomes" id="UP000037688"/>
    </source>
</evidence>
<gene>
    <name evidence="13" type="ORF">AMS66_07260</name>
</gene>
<dbReference type="Proteomes" id="UP000037688">
    <property type="component" value="Unassembled WGS sequence"/>
</dbReference>
<dbReference type="NCBIfam" id="NF002849">
    <property type="entry name" value="PRK03113.1"/>
    <property type="match status" value="1"/>
</dbReference>
<feature type="transmembrane region" description="Helical" evidence="12">
    <location>
        <begin position="75"/>
        <end position="97"/>
    </location>
</feature>
<keyword evidence="9" id="KW-1015">Disulfide bond</keyword>
<evidence type="ECO:0000313" key="13">
    <source>
        <dbReference type="EMBL" id="KOY17144.1"/>
    </source>
</evidence>
<evidence type="ECO:0000256" key="11">
    <source>
        <dbReference type="ARBA" id="ARBA00023284"/>
    </source>
</evidence>
<comment type="caution">
    <text evidence="13">The sequence shown here is derived from an EMBL/GenBank/DDBJ whole genome shotgun (WGS) entry which is preliminary data.</text>
</comment>
<keyword evidence="8 12" id="KW-0472">Membrane</keyword>
<keyword evidence="4 12" id="KW-0812">Transmembrane</keyword>
<keyword evidence="10" id="KW-0143">Chaperone</keyword>
<feature type="transmembrane region" description="Helical" evidence="12">
    <location>
        <begin position="117"/>
        <end position="142"/>
    </location>
</feature>
<dbReference type="Gene3D" id="1.20.1550.10">
    <property type="entry name" value="DsbB-like"/>
    <property type="match status" value="1"/>
</dbReference>
<evidence type="ECO:0000256" key="12">
    <source>
        <dbReference type="SAM" id="Phobius"/>
    </source>
</evidence>
<organism evidence="13 14">
    <name type="scientific">Paenibacillus xylanivorans</name>
    <dbReference type="NCBI Taxonomy" id="1705561"/>
    <lineage>
        <taxon>Bacteria</taxon>
        <taxon>Bacillati</taxon>
        <taxon>Bacillota</taxon>
        <taxon>Bacilli</taxon>
        <taxon>Bacillales</taxon>
        <taxon>Paenibacillaceae</taxon>
        <taxon>Paenibacillus</taxon>
    </lineage>
</organism>
<comment type="similarity">
    <text evidence="2">Belongs to the DsbB family. BdbC subfamily.</text>
</comment>
<dbReference type="GO" id="GO:0016020">
    <property type="term" value="C:membrane"/>
    <property type="evidence" value="ECO:0007669"/>
    <property type="project" value="UniProtKB-SubCell"/>
</dbReference>
<dbReference type="HAMAP" id="MF_00287">
    <property type="entry name" value="BdbC"/>
    <property type="match status" value="1"/>
</dbReference>
<dbReference type="OrthoDB" id="158402at2"/>
<evidence type="ECO:0000256" key="9">
    <source>
        <dbReference type="ARBA" id="ARBA00023157"/>
    </source>
</evidence>
<proteinExistence type="inferred from homology"/>
<keyword evidence="3" id="KW-0813">Transport</keyword>
<evidence type="ECO:0000256" key="3">
    <source>
        <dbReference type="ARBA" id="ARBA00022448"/>
    </source>
</evidence>
<evidence type="ECO:0000256" key="4">
    <source>
        <dbReference type="ARBA" id="ARBA00022692"/>
    </source>
</evidence>
<feature type="transmembrane region" description="Helical" evidence="12">
    <location>
        <begin position="18"/>
        <end position="36"/>
    </location>
</feature>
<keyword evidence="7" id="KW-0560">Oxidoreductase</keyword>
<keyword evidence="5" id="KW-0249">Electron transport</keyword>
<dbReference type="RefSeq" id="WP_053780163.1">
    <property type="nucleotide sequence ID" value="NZ_LITU01000045.1"/>
</dbReference>
<keyword evidence="6 12" id="KW-1133">Transmembrane helix</keyword>
<dbReference type="GO" id="GO:0015035">
    <property type="term" value="F:protein-disulfide reductase activity"/>
    <property type="evidence" value="ECO:0007669"/>
    <property type="project" value="InterPro"/>
</dbReference>
<dbReference type="InterPro" id="IPR012187">
    <property type="entry name" value="Disulphide_bond_form_BdbC"/>
</dbReference>
<evidence type="ECO:0000256" key="6">
    <source>
        <dbReference type="ARBA" id="ARBA00022989"/>
    </source>
</evidence>
<sequence length="150" mass="16705">MDTASKPERRAKNIDTRLFIAWAVSVIATGGSLYFSEIKGYIPCDLCWFQRIFMYPLTILLGIAYFKDDVGITKYVLPLSFIGGGISLYHVTIQRIYSATGSAVACGQIPCYTDYLNWFGFITIPLLALIAFIIIIVMLWGIGKTPKSSL</sequence>